<dbReference type="RefSeq" id="WP_051894568.1">
    <property type="nucleotide sequence ID" value="NZ_CAWLUU010000167.1"/>
</dbReference>
<name>A0A077P3B9_XENBV</name>
<dbReference type="EMBL" id="CBSX010000106">
    <property type="protein sequence ID" value="CDH05540.1"/>
    <property type="molecule type" value="Genomic_DNA"/>
</dbReference>
<reference evidence="1" key="1">
    <citation type="submission" date="2013-07" db="EMBL/GenBank/DDBJ databases">
        <title>Sub-species coevolution in mutualistic symbiosis.</title>
        <authorList>
            <person name="Murfin K."/>
            <person name="Klassen J."/>
            <person name="Lee M."/>
            <person name="Forst S."/>
            <person name="Stock P."/>
            <person name="Goodrich-Blair H."/>
        </authorList>
    </citation>
    <scope>NUCLEOTIDE SEQUENCE [LARGE SCALE GENOMIC DNA]</scope>
    <source>
        <strain evidence="1">Oregonense</strain>
    </source>
</reference>
<dbReference type="AlphaFoldDB" id="A0A077P3B9"/>
<dbReference type="HOGENOM" id="CLU_874220_0_0_6"/>
<dbReference type="NCBIfam" id="TIGR04267">
    <property type="entry name" value="mod_HExxH"/>
    <property type="match status" value="1"/>
</dbReference>
<organism evidence="1">
    <name type="scientific">Xenorhabdus bovienii str. oregonense</name>
    <dbReference type="NCBI Taxonomy" id="1398202"/>
    <lineage>
        <taxon>Bacteria</taxon>
        <taxon>Pseudomonadati</taxon>
        <taxon>Pseudomonadota</taxon>
        <taxon>Gammaproteobacteria</taxon>
        <taxon>Enterobacterales</taxon>
        <taxon>Morganellaceae</taxon>
        <taxon>Xenorhabdus</taxon>
    </lineage>
</organism>
<comment type="caution">
    <text evidence="1">The sequence shown here is derived from an EMBL/GenBank/DDBJ whole genome shotgun (WGS) entry which is preliminary data.</text>
</comment>
<dbReference type="Proteomes" id="UP000028483">
    <property type="component" value="Unassembled WGS sequence"/>
</dbReference>
<protein>
    <recommendedName>
        <fullName evidence="2">HEXXH motif domain-containing protein</fullName>
    </recommendedName>
</protein>
<sequence length="318" mass="37131">MKIAKANYEYSKFRKKFQNNIKKSLIYLIECSESELSIPENFQLRWNICGAYYLAVCAAEKDNRELCINYLKYAAKVSESCEMLNEHTINITALDYRTQSEFDINMILQILNEDDKGVKVGFQKDEDISVEKEKINDALNLLKEFDIESYRECCEFIDTIYLTGSTKGYYIRSGCNFNLWGLIFLYANEENTLPYYIEHIVHECAHHTLNIINADDYIVKNDPEEKFRAPFRKDARPMIGIFHALFVLCRISQSLQKFVDCYDGEYSKEFAERLDISMSKYNDTLNIVERHARLTPVGEKLLDDIKMAMLGVRGNNDK</sequence>
<proteinExistence type="predicted"/>
<evidence type="ECO:0000313" key="1">
    <source>
        <dbReference type="EMBL" id="CDH05540.1"/>
    </source>
</evidence>
<gene>
    <name evidence="1" type="ORF">XBO1_1940056</name>
</gene>
<evidence type="ECO:0008006" key="2">
    <source>
        <dbReference type="Google" id="ProtNLM"/>
    </source>
</evidence>
<accession>A0A077P3B9</accession>
<dbReference type="InterPro" id="IPR026337">
    <property type="entry name" value="AKG_HExxH"/>
</dbReference>